<keyword evidence="7 20" id="KW-0443">Lipid metabolism</keyword>
<dbReference type="EC" id="3.1.1.4" evidence="2 20"/>
<evidence type="ECO:0000256" key="14">
    <source>
        <dbReference type="ARBA" id="ARBA00048699"/>
    </source>
</evidence>
<dbReference type="GO" id="GO:0005102">
    <property type="term" value="F:signaling receptor binding"/>
    <property type="evidence" value="ECO:0007669"/>
    <property type="project" value="UniProtKB-ARBA"/>
</dbReference>
<dbReference type="Proteomes" id="UP000694546">
    <property type="component" value="Chromosome 6"/>
</dbReference>
<dbReference type="GO" id="GO:0005576">
    <property type="term" value="C:extracellular region"/>
    <property type="evidence" value="ECO:0007669"/>
    <property type="project" value="UniProtKB-SubCell"/>
</dbReference>
<dbReference type="PROSITE" id="PS00119">
    <property type="entry name" value="PA2_ASP"/>
    <property type="match status" value="1"/>
</dbReference>
<comment type="catalytic activity">
    <reaction evidence="20">
        <text>a 1,2-diacyl-sn-glycero-3-phosphocholine + H2O = a 1-acyl-sn-glycero-3-phosphocholine + a fatty acid + H(+)</text>
        <dbReference type="Rhea" id="RHEA:15801"/>
        <dbReference type="ChEBI" id="CHEBI:15377"/>
        <dbReference type="ChEBI" id="CHEBI:15378"/>
        <dbReference type="ChEBI" id="CHEBI:28868"/>
        <dbReference type="ChEBI" id="CHEBI:57643"/>
        <dbReference type="ChEBI" id="CHEBI:58168"/>
        <dbReference type="EC" id="3.1.1.4"/>
    </reaction>
</comment>
<dbReference type="GeneTree" id="ENSGT00940000154885"/>
<feature type="disulfide bond" evidence="18">
    <location>
        <begin position="115"/>
        <end position="127"/>
    </location>
</feature>
<dbReference type="GO" id="GO:0005509">
    <property type="term" value="F:calcium ion binding"/>
    <property type="evidence" value="ECO:0007669"/>
    <property type="project" value="InterPro"/>
</dbReference>
<evidence type="ECO:0000259" key="22">
    <source>
        <dbReference type="SMART" id="SM00085"/>
    </source>
</evidence>
<evidence type="ECO:0000256" key="1">
    <source>
        <dbReference type="ARBA" id="ARBA00004613"/>
    </source>
</evidence>
<feature type="disulfide bond" evidence="18">
    <location>
        <begin position="73"/>
        <end position="136"/>
    </location>
</feature>
<keyword evidence="21" id="KW-1133">Transmembrane helix</keyword>
<evidence type="ECO:0000256" key="17">
    <source>
        <dbReference type="PIRSR" id="PIRSR601211-2"/>
    </source>
</evidence>
<evidence type="ECO:0000256" key="21">
    <source>
        <dbReference type="SAM" id="Phobius"/>
    </source>
</evidence>
<feature type="binding site" evidence="17">
    <location>
        <position position="59"/>
    </location>
    <ligand>
        <name>Ca(2+)</name>
        <dbReference type="ChEBI" id="CHEBI:29108"/>
    </ligand>
</feature>
<dbReference type="Pfam" id="PF00068">
    <property type="entry name" value="Phospholip_A2_1"/>
    <property type="match status" value="1"/>
</dbReference>
<comment type="catalytic activity">
    <reaction evidence="9">
        <text>N,1-dihexadecanoyl-2-(9Z,12Z-octadecadienoyl)-sn-glycero-3-phosphoethanolamine + H2O = N,1-dihexadecanoyl-sn-glycero-3-phosphoethanolamine + (9Z,12Z)-octadecadienoate + H(+)</text>
        <dbReference type="Rhea" id="RHEA:56424"/>
        <dbReference type="ChEBI" id="CHEBI:15377"/>
        <dbReference type="ChEBI" id="CHEBI:15378"/>
        <dbReference type="ChEBI" id="CHEBI:30245"/>
        <dbReference type="ChEBI" id="CHEBI:85334"/>
        <dbReference type="ChEBI" id="CHEBI:85335"/>
    </reaction>
    <physiologicalReaction direction="left-to-right" evidence="9">
        <dbReference type="Rhea" id="RHEA:56425"/>
    </physiologicalReaction>
</comment>
<dbReference type="InterPro" id="IPR001211">
    <property type="entry name" value="PLA2"/>
</dbReference>
<feature type="transmembrane region" description="Helical" evidence="21">
    <location>
        <begin position="6"/>
        <end position="25"/>
    </location>
</feature>
<evidence type="ECO:0000256" key="10">
    <source>
        <dbReference type="ARBA" id="ARBA00048015"/>
    </source>
</evidence>
<feature type="domain" description="Phospholipase A2-like central" evidence="22">
    <location>
        <begin position="30"/>
        <end position="155"/>
    </location>
</feature>
<dbReference type="InterPro" id="IPR016090">
    <property type="entry name" value="PLA2-like_dom"/>
</dbReference>
<evidence type="ECO:0000313" key="24">
    <source>
        <dbReference type="Proteomes" id="UP000694546"/>
    </source>
</evidence>
<keyword evidence="3 20" id="KW-0964">Secreted</keyword>
<dbReference type="FunFam" id="1.20.90.10:FF:000011">
    <property type="entry name" value="Phospholipase A(2)"/>
    <property type="match status" value="1"/>
</dbReference>
<dbReference type="GO" id="GO:0047498">
    <property type="term" value="F:calcium-dependent phospholipase A2 activity"/>
    <property type="evidence" value="ECO:0007669"/>
    <property type="project" value="TreeGrafter"/>
</dbReference>
<comment type="catalytic activity">
    <reaction evidence="14">
        <text>1-hexadecanoyl-2-(9Z-octadecenoyl)-sn-glycero-3-phosphocholine + H2O = 1-hexadecanoyl-sn-glycero-3-phosphocholine + (9Z)-octadecenoate + H(+)</text>
        <dbReference type="Rhea" id="RHEA:38779"/>
        <dbReference type="ChEBI" id="CHEBI:15377"/>
        <dbReference type="ChEBI" id="CHEBI:15378"/>
        <dbReference type="ChEBI" id="CHEBI:30823"/>
        <dbReference type="ChEBI" id="CHEBI:72998"/>
        <dbReference type="ChEBI" id="CHEBI:73001"/>
    </reaction>
    <physiologicalReaction direction="left-to-right" evidence="14">
        <dbReference type="Rhea" id="RHEA:38780"/>
    </physiologicalReaction>
</comment>
<evidence type="ECO:0000256" key="6">
    <source>
        <dbReference type="ARBA" id="ARBA00022837"/>
    </source>
</evidence>
<dbReference type="Ensembl" id="ENSGMOT00000039535.1">
    <property type="protein sequence ID" value="ENSGMOP00000038543.1"/>
    <property type="gene ID" value="ENSGMOG00000017225.2"/>
</dbReference>
<dbReference type="GO" id="GO:0006644">
    <property type="term" value="P:phospholipid metabolic process"/>
    <property type="evidence" value="ECO:0007669"/>
    <property type="project" value="InterPro"/>
</dbReference>
<name>A0A8C5B3K8_GADMO</name>
<dbReference type="GO" id="GO:0050482">
    <property type="term" value="P:arachidonate secretion"/>
    <property type="evidence" value="ECO:0007669"/>
    <property type="project" value="InterPro"/>
</dbReference>
<keyword evidence="21" id="KW-0472">Membrane</keyword>
<evidence type="ECO:0000313" key="23">
    <source>
        <dbReference type="Ensembl" id="ENSGMOP00000038543.1"/>
    </source>
</evidence>
<evidence type="ECO:0000256" key="3">
    <source>
        <dbReference type="ARBA" id="ARBA00022525"/>
    </source>
</evidence>
<dbReference type="GO" id="GO:0005543">
    <property type="term" value="F:phospholipid binding"/>
    <property type="evidence" value="ECO:0007669"/>
    <property type="project" value="TreeGrafter"/>
</dbReference>
<reference evidence="23" key="2">
    <citation type="submission" date="2025-09" db="UniProtKB">
        <authorList>
            <consortium name="Ensembl"/>
        </authorList>
    </citation>
    <scope>IDENTIFICATION</scope>
</reference>
<keyword evidence="24" id="KW-1185">Reference proteome</keyword>
<keyword evidence="5 20" id="KW-0378">Hydrolase</keyword>
<comment type="catalytic activity">
    <reaction evidence="10">
        <text>1-hexadecanoyl-2-(9Z-octadecenoyl)-sn-glycero-3-phospho-(1'-sn-glycerol) + H2O = 1-hexadecanoyl-sn-glycero-3-phospho-(1'-sn-glycerol) + (9Z)-octadecenoate + H(+)</text>
        <dbReference type="Rhea" id="RHEA:40919"/>
        <dbReference type="ChEBI" id="CHEBI:15377"/>
        <dbReference type="ChEBI" id="CHEBI:15378"/>
        <dbReference type="ChEBI" id="CHEBI:30823"/>
        <dbReference type="ChEBI" id="CHEBI:72841"/>
        <dbReference type="ChEBI" id="CHEBI:75158"/>
    </reaction>
    <physiologicalReaction direction="left-to-right" evidence="10">
        <dbReference type="Rhea" id="RHEA:40920"/>
    </physiologicalReaction>
</comment>
<dbReference type="AlphaFoldDB" id="A0A8C5B3K8"/>
<dbReference type="InterPro" id="IPR033112">
    <property type="entry name" value="PLA2_Asp_AS"/>
</dbReference>
<keyword evidence="21" id="KW-0812">Transmembrane</keyword>
<comment type="catalytic activity">
    <reaction evidence="15">
        <text>1-hexadecanoyl-2-(9Z,12Z-octadecadienoyl)-sn-glycero-3-phosphoethanolamine + H2O = 1-hexadecanoyl-sn-glycero-3-phosphoethanolamine + (9Z,12Z)-octadecadienoate + H(+)</text>
        <dbReference type="Rhea" id="RHEA:40815"/>
        <dbReference type="ChEBI" id="CHEBI:15377"/>
        <dbReference type="ChEBI" id="CHEBI:15378"/>
        <dbReference type="ChEBI" id="CHEBI:30245"/>
        <dbReference type="ChEBI" id="CHEBI:73004"/>
        <dbReference type="ChEBI" id="CHEBI:73008"/>
    </reaction>
    <physiologicalReaction direction="left-to-right" evidence="15">
        <dbReference type="Rhea" id="RHEA:40816"/>
    </physiologicalReaction>
</comment>
<feature type="disulfide bond" evidence="18">
    <location>
        <begin position="90"/>
        <end position="122"/>
    </location>
</feature>
<dbReference type="CDD" id="cd00125">
    <property type="entry name" value="PLA2c"/>
    <property type="match status" value="1"/>
</dbReference>
<protein>
    <recommendedName>
        <fullName evidence="2 20">Phospholipase A2</fullName>
        <ecNumber evidence="2 20">3.1.1.4</ecNumber>
    </recommendedName>
</protein>
<dbReference type="InterPro" id="IPR036444">
    <property type="entry name" value="PLipase_A2_dom_sf"/>
</dbReference>
<evidence type="ECO:0000256" key="8">
    <source>
        <dbReference type="ARBA" id="ARBA00023157"/>
    </source>
</evidence>
<evidence type="ECO:0000256" key="19">
    <source>
        <dbReference type="RuleBase" id="RU003654"/>
    </source>
</evidence>
<dbReference type="PRINTS" id="PR00389">
    <property type="entry name" value="PHPHLIPASEA2"/>
</dbReference>
<dbReference type="GO" id="GO:0016042">
    <property type="term" value="P:lipid catabolic process"/>
    <property type="evidence" value="ECO:0007669"/>
    <property type="project" value="InterPro"/>
</dbReference>
<feature type="active site" evidence="16">
    <location>
        <position position="77"/>
    </location>
</feature>
<evidence type="ECO:0000256" key="13">
    <source>
        <dbReference type="ARBA" id="ARBA00048373"/>
    </source>
</evidence>
<feature type="binding site" evidence="17">
    <location>
        <position position="61"/>
    </location>
    <ligand>
        <name>Ca(2+)</name>
        <dbReference type="ChEBI" id="CHEBI:29108"/>
    </ligand>
</feature>
<evidence type="ECO:0000256" key="2">
    <source>
        <dbReference type="ARBA" id="ARBA00013278"/>
    </source>
</evidence>
<evidence type="ECO:0000256" key="15">
    <source>
        <dbReference type="ARBA" id="ARBA00049039"/>
    </source>
</evidence>
<keyword evidence="8 18" id="KW-1015">Disulfide bond</keyword>
<dbReference type="SMART" id="SM00085">
    <property type="entry name" value="PA2c"/>
    <property type="match status" value="1"/>
</dbReference>
<comment type="cofactor">
    <cofactor evidence="17">
        <name>Ca(2+)</name>
        <dbReference type="ChEBI" id="CHEBI:29108"/>
    </cofactor>
    <text evidence="17">Binds 1 Ca(2+) ion per subunit.</text>
</comment>
<organism evidence="23 24">
    <name type="scientific">Gadus morhua</name>
    <name type="common">Atlantic cod</name>
    <dbReference type="NCBI Taxonomy" id="8049"/>
    <lineage>
        <taxon>Eukaryota</taxon>
        <taxon>Metazoa</taxon>
        <taxon>Chordata</taxon>
        <taxon>Craniata</taxon>
        <taxon>Vertebrata</taxon>
        <taxon>Euteleostomi</taxon>
        <taxon>Actinopterygii</taxon>
        <taxon>Neopterygii</taxon>
        <taxon>Teleostei</taxon>
        <taxon>Neoteleostei</taxon>
        <taxon>Acanthomorphata</taxon>
        <taxon>Zeiogadaria</taxon>
        <taxon>Gadariae</taxon>
        <taxon>Gadiformes</taxon>
        <taxon>Gadoidei</taxon>
        <taxon>Gadidae</taxon>
        <taxon>Gadus</taxon>
    </lineage>
</organism>
<dbReference type="PROSITE" id="PS00118">
    <property type="entry name" value="PA2_HIS"/>
    <property type="match status" value="1"/>
</dbReference>
<dbReference type="SUPFAM" id="SSF48619">
    <property type="entry name" value="Phospholipase A2, PLA2"/>
    <property type="match status" value="1"/>
</dbReference>
<dbReference type="PANTHER" id="PTHR11716:SF94">
    <property type="entry name" value="PHOSPHOLIPASE A2"/>
    <property type="match status" value="1"/>
</dbReference>
<feature type="disulfide bond" evidence="18">
    <location>
        <begin position="58"/>
        <end position="74"/>
    </location>
</feature>
<sequence length="156" mass="17572">MNLNRVVDWLLYVLMAPCLFPVLASRSKRSLWGLRSQIECTMPHIWPLLHFGDYGCYCGKGGSGIPVDALDTCCQTHDYCYDAAMADKACTAYLDNPYTYGYHQTCDKSTKTVTCLSSNDACQMFICECDKKAAMCFSQAKFIPAHNHYNQELCSK</sequence>
<feature type="binding site" evidence="17">
    <location>
        <position position="57"/>
    </location>
    <ligand>
        <name>Ca(2+)</name>
        <dbReference type="ChEBI" id="CHEBI:29108"/>
    </ligand>
</feature>
<accession>A0A8C5B3K8</accession>
<feature type="active site" evidence="16">
    <location>
        <position position="130"/>
    </location>
</feature>
<evidence type="ECO:0000256" key="12">
    <source>
        <dbReference type="ARBA" id="ARBA00048227"/>
    </source>
</evidence>
<comment type="catalytic activity">
    <reaction evidence="13">
        <text>1-hexadecanoyl-2-(5Z,8Z,11Z,14Z-eicosatetraenoyl)-sn-glycero-3-phosphocholine + H2O = 1-hexadecanoyl-sn-glycero-3-phosphocholine + (5Z,8Z,11Z,14Z)-eicosatetraenoate + H(+)</text>
        <dbReference type="Rhea" id="RHEA:40427"/>
        <dbReference type="ChEBI" id="CHEBI:15377"/>
        <dbReference type="ChEBI" id="CHEBI:15378"/>
        <dbReference type="ChEBI" id="CHEBI:32395"/>
        <dbReference type="ChEBI" id="CHEBI:72998"/>
        <dbReference type="ChEBI" id="CHEBI:73003"/>
    </reaction>
    <physiologicalReaction direction="left-to-right" evidence="13">
        <dbReference type="Rhea" id="RHEA:40428"/>
    </physiologicalReaction>
</comment>
<dbReference type="Gene3D" id="1.20.90.10">
    <property type="entry name" value="Phospholipase A2 domain"/>
    <property type="match status" value="1"/>
</dbReference>
<feature type="disulfide bond" evidence="18">
    <location>
        <begin position="80"/>
        <end position="129"/>
    </location>
</feature>
<comment type="catalytic activity">
    <reaction evidence="12">
        <text>1,2-dihexadecanoyl-sn-glycero-3-phosphocholine + H2O = 1-hexadecanoyl-sn-glycero-3-phosphocholine + hexadecanoate + H(+)</text>
        <dbReference type="Rhea" id="RHEA:41223"/>
        <dbReference type="ChEBI" id="CHEBI:7896"/>
        <dbReference type="ChEBI" id="CHEBI:15377"/>
        <dbReference type="ChEBI" id="CHEBI:15378"/>
        <dbReference type="ChEBI" id="CHEBI:72998"/>
        <dbReference type="ChEBI" id="CHEBI:72999"/>
    </reaction>
    <physiologicalReaction direction="left-to-right" evidence="12">
        <dbReference type="Rhea" id="RHEA:41224"/>
    </physiologicalReaction>
</comment>
<comment type="subcellular location">
    <subcellularLocation>
        <location evidence="1 20">Secreted</location>
    </subcellularLocation>
</comment>
<evidence type="ECO:0000256" key="20">
    <source>
        <dbReference type="RuleBase" id="RU361236"/>
    </source>
</evidence>
<comment type="similarity">
    <text evidence="19">Belongs to the phospholipase A2 family.</text>
</comment>
<keyword evidence="6 17" id="KW-0106">Calcium</keyword>
<evidence type="ECO:0000256" key="4">
    <source>
        <dbReference type="ARBA" id="ARBA00022723"/>
    </source>
</evidence>
<evidence type="ECO:0000256" key="18">
    <source>
        <dbReference type="PIRSR" id="PIRSR601211-3"/>
    </source>
</evidence>
<feature type="binding site" evidence="17">
    <location>
        <position position="78"/>
    </location>
    <ligand>
        <name>Ca(2+)</name>
        <dbReference type="ChEBI" id="CHEBI:29108"/>
    </ligand>
</feature>
<keyword evidence="4 17" id="KW-0479">Metal-binding</keyword>
<dbReference type="PANTHER" id="PTHR11716">
    <property type="entry name" value="PHOSPHOLIPASE A2 FAMILY MEMBER"/>
    <property type="match status" value="1"/>
</dbReference>
<dbReference type="InterPro" id="IPR033113">
    <property type="entry name" value="PLA2_histidine"/>
</dbReference>
<reference evidence="23" key="1">
    <citation type="submission" date="2025-08" db="UniProtKB">
        <authorList>
            <consortium name="Ensembl"/>
        </authorList>
    </citation>
    <scope>IDENTIFICATION</scope>
</reference>
<evidence type="ECO:0000256" key="9">
    <source>
        <dbReference type="ARBA" id="ARBA00047535"/>
    </source>
</evidence>
<evidence type="ECO:0000256" key="5">
    <source>
        <dbReference type="ARBA" id="ARBA00022801"/>
    </source>
</evidence>
<comment type="catalytic activity">
    <reaction evidence="11">
        <text>N-hexadecanoyl-1,2-di-(9Z-octadecenoyl)-sn-glycero-3-phosphoethanolamine + H2O = N-hexadecanoyl-1-(9Z-octadecenoyl)-sn-glycero-3-phosphoethanolamine + (9Z)-octadecenoate + H(+)</text>
        <dbReference type="Rhea" id="RHEA:45424"/>
        <dbReference type="ChEBI" id="CHEBI:15377"/>
        <dbReference type="ChEBI" id="CHEBI:15378"/>
        <dbReference type="ChEBI" id="CHEBI:30823"/>
        <dbReference type="ChEBI" id="CHEBI:78097"/>
        <dbReference type="ChEBI" id="CHEBI:85217"/>
    </reaction>
    <physiologicalReaction direction="left-to-right" evidence="11">
        <dbReference type="Rhea" id="RHEA:45425"/>
    </physiologicalReaction>
</comment>
<evidence type="ECO:0000256" key="16">
    <source>
        <dbReference type="PIRSR" id="PIRSR601211-1"/>
    </source>
</evidence>
<proteinExistence type="inferred from homology"/>
<evidence type="ECO:0000256" key="7">
    <source>
        <dbReference type="ARBA" id="ARBA00023098"/>
    </source>
</evidence>
<evidence type="ECO:0000256" key="11">
    <source>
        <dbReference type="ARBA" id="ARBA00048221"/>
    </source>
</evidence>